<proteinExistence type="predicted"/>
<reference evidence="4 5" key="1">
    <citation type="submission" date="2019-05" db="EMBL/GenBank/DDBJ databases">
        <title>Emergence of the Ug99 lineage of the wheat stem rust pathogen through somatic hybridization.</title>
        <authorList>
            <person name="Li F."/>
            <person name="Upadhyaya N.M."/>
            <person name="Sperschneider J."/>
            <person name="Matny O."/>
            <person name="Nguyen-Phuc H."/>
            <person name="Mago R."/>
            <person name="Raley C."/>
            <person name="Miller M.E."/>
            <person name="Silverstein K.A.T."/>
            <person name="Henningsen E."/>
            <person name="Hirsch C.D."/>
            <person name="Visser B."/>
            <person name="Pretorius Z.A."/>
            <person name="Steffenson B.J."/>
            <person name="Schwessinger B."/>
            <person name="Dodds P.N."/>
            <person name="Figueroa M."/>
        </authorList>
    </citation>
    <scope>NUCLEOTIDE SEQUENCE [LARGE SCALE GENOMIC DNA]</scope>
    <source>
        <strain evidence="2">21-0</strain>
        <strain evidence="3 5">Ug99</strain>
    </source>
</reference>
<feature type="region of interest" description="Disordered" evidence="1">
    <location>
        <begin position="1"/>
        <end position="24"/>
    </location>
</feature>
<organism evidence="2 4">
    <name type="scientific">Puccinia graminis f. sp. tritici</name>
    <dbReference type="NCBI Taxonomy" id="56615"/>
    <lineage>
        <taxon>Eukaryota</taxon>
        <taxon>Fungi</taxon>
        <taxon>Dikarya</taxon>
        <taxon>Basidiomycota</taxon>
        <taxon>Pucciniomycotina</taxon>
        <taxon>Pucciniomycetes</taxon>
        <taxon>Pucciniales</taxon>
        <taxon>Pucciniaceae</taxon>
        <taxon>Puccinia</taxon>
    </lineage>
</organism>
<dbReference type="AlphaFoldDB" id="A0A5B0P3P3"/>
<evidence type="ECO:0000313" key="4">
    <source>
        <dbReference type="Proteomes" id="UP000324748"/>
    </source>
</evidence>
<evidence type="ECO:0000313" key="5">
    <source>
        <dbReference type="Proteomes" id="UP000325313"/>
    </source>
</evidence>
<dbReference type="EMBL" id="VDEP01000315">
    <property type="protein sequence ID" value="KAA1104907.1"/>
    <property type="molecule type" value="Genomic_DNA"/>
</dbReference>
<sequence>MLQLGRGGSLRDGVPAPIPEHEQVYSASVRQTAFARLQRRMGGFAQSVPVPVPHESGVHQRKELSTQFDPPVKDTTYRSPPRPHMKGQ</sequence>
<evidence type="ECO:0000256" key="1">
    <source>
        <dbReference type="SAM" id="MobiDB-lite"/>
    </source>
</evidence>
<comment type="caution">
    <text evidence="2">The sequence shown here is derived from an EMBL/GenBank/DDBJ whole genome shotgun (WGS) entry which is preliminary data.</text>
</comment>
<evidence type="ECO:0000313" key="3">
    <source>
        <dbReference type="EMBL" id="KAA1104907.1"/>
    </source>
</evidence>
<dbReference type="EMBL" id="VSWC01000067">
    <property type="protein sequence ID" value="KAA1096155.1"/>
    <property type="molecule type" value="Genomic_DNA"/>
</dbReference>
<dbReference type="Proteomes" id="UP000324748">
    <property type="component" value="Unassembled WGS sequence"/>
</dbReference>
<feature type="compositionally biased region" description="Gly residues" evidence="1">
    <location>
        <begin position="1"/>
        <end position="10"/>
    </location>
</feature>
<feature type="region of interest" description="Disordered" evidence="1">
    <location>
        <begin position="46"/>
        <end position="88"/>
    </location>
</feature>
<dbReference type="Proteomes" id="UP000325313">
    <property type="component" value="Unassembled WGS sequence"/>
</dbReference>
<evidence type="ECO:0000313" key="2">
    <source>
        <dbReference type="EMBL" id="KAA1096155.1"/>
    </source>
</evidence>
<protein>
    <submittedName>
        <fullName evidence="2">Uncharacterized protein</fullName>
    </submittedName>
</protein>
<gene>
    <name evidence="2" type="ORF">PGT21_006338</name>
    <name evidence="3" type="ORF">PGTUg99_009560</name>
</gene>
<keyword evidence="4" id="KW-1185">Reference proteome</keyword>
<name>A0A5B0P3P3_PUCGR</name>
<accession>A0A5B0P3P3</accession>